<dbReference type="OrthoDB" id="9807416at2"/>
<evidence type="ECO:0000256" key="15">
    <source>
        <dbReference type="HAMAP-Rule" id="MF_00605"/>
    </source>
</evidence>
<dbReference type="CDD" id="cd18080">
    <property type="entry name" value="TrmD-like"/>
    <property type="match status" value="1"/>
</dbReference>
<dbReference type="GO" id="GO:0005829">
    <property type="term" value="C:cytosol"/>
    <property type="evidence" value="ECO:0007669"/>
    <property type="project" value="TreeGrafter"/>
</dbReference>
<evidence type="ECO:0000256" key="2">
    <source>
        <dbReference type="ARBA" id="ARBA00004496"/>
    </source>
</evidence>
<dbReference type="InterPro" id="IPR023148">
    <property type="entry name" value="tRNA_m1G_MeTrfase_C_sf"/>
</dbReference>
<evidence type="ECO:0000256" key="1">
    <source>
        <dbReference type="ARBA" id="ARBA00002634"/>
    </source>
</evidence>
<keyword evidence="7 15" id="KW-0963">Cytoplasm</keyword>
<comment type="similarity">
    <text evidence="3 15 17">Belongs to the RNA methyltransferase TrmD family.</text>
</comment>
<evidence type="ECO:0000256" key="3">
    <source>
        <dbReference type="ARBA" id="ARBA00007630"/>
    </source>
</evidence>
<evidence type="ECO:0000256" key="4">
    <source>
        <dbReference type="ARBA" id="ARBA00011738"/>
    </source>
</evidence>
<evidence type="ECO:0000256" key="13">
    <source>
        <dbReference type="ARBA" id="ARBA00033392"/>
    </source>
</evidence>
<dbReference type="STRING" id="555088.DealDRAFT_1979"/>
<evidence type="ECO:0000259" key="18">
    <source>
        <dbReference type="Pfam" id="PF01746"/>
    </source>
</evidence>
<dbReference type="GO" id="GO:0002939">
    <property type="term" value="P:tRNA N1-guanine methylation"/>
    <property type="evidence" value="ECO:0007669"/>
    <property type="project" value="TreeGrafter"/>
</dbReference>
<accession>C0GHM0</accession>
<dbReference type="SUPFAM" id="SSF75217">
    <property type="entry name" value="alpha/beta knot"/>
    <property type="match status" value="1"/>
</dbReference>
<dbReference type="FunFam" id="1.10.1270.20:FF:000001">
    <property type="entry name" value="tRNA (guanine-N(1)-)-methyltransferase"/>
    <property type="match status" value="1"/>
</dbReference>
<dbReference type="eggNOG" id="COG0336">
    <property type="taxonomic scope" value="Bacteria"/>
</dbReference>
<dbReference type="InterPro" id="IPR016009">
    <property type="entry name" value="tRNA_MeTrfase_TRMD/TRM10"/>
</dbReference>
<comment type="function">
    <text evidence="1 15 17">Specifically methylates guanosine-37 in various tRNAs.</text>
</comment>
<feature type="domain" description="tRNA methyltransferase TRMD/TRM10-type" evidence="18">
    <location>
        <begin position="1"/>
        <end position="223"/>
    </location>
</feature>
<dbReference type="InterPro" id="IPR029028">
    <property type="entry name" value="Alpha/beta_knot_MTases"/>
</dbReference>
<organism evidence="19 20">
    <name type="scientific">Dethiobacter alkaliphilus AHT 1</name>
    <dbReference type="NCBI Taxonomy" id="555088"/>
    <lineage>
        <taxon>Bacteria</taxon>
        <taxon>Bacillati</taxon>
        <taxon>Bacillota</taxon>
        <taxon>Dethiobacteria</taxon>
        <taxon>Dethiobacterales</taxon>
        <taxon>Dethiobacteraceae</taxon>
        <taxon>Dethiobacter</taxon>
    </lineage>
</organism>
<keyword evidence="11 15" id="KW-0819">tRNA processing</keyword>
<keyword evidence="8 15" id="KW-0489">Methyltransferase</keyword>
<keyword evidence="20" id="KW-1185">Reference proteome</keyword>
<evidence type="ECO:0000256" key="11">
    <source>
        <dbReference type="ARBA" id="ARBA00022694"/>
    </source>
</evidence>
<evidence type="ECO:0000256" key="8">
    <source>
        <dbReference type="ARBA" id="ARBA00022603"/>
    </source>
</evidence>
<evidence type="ECO:0000256" key="7">
    <source>
        <dbReference type="ARBA" id="ARBA00022490"/>
    </source>
</evidence>
<dbReference type="GO" id="GO:0052906">
    <property type="term" value="F:tRNA (guanine(37)-N1)-methyltransferase activity"/>
    <property type="evidence" value="ECO:0007669"/>
    <property type="project" value="UniProtKB-UniRule"/>
</dbReference>
<dbReference type="NCBIfam" id="NF000648">
    <property type="entry name" value="PRK00026.1"/>
    <property type="match status" value="1"/>
</dbReference>
<dbReference type="HAMAP" id="MF_00605">
    <property type="entry name" value="TrmD"/>
    <property type="match status" value="1"/>
</dbReference>
<evidence type="ECO:0000256" key="14">
    <source>
        <dbReference type="ARBA" id="ARBA00047783"/>
    </source>
</evidence>
<evidence type="ECO:0000256" key="10">
    <source>
        <dbReference type="ARBA" id="ARBA00022691"/>
    </source>
</evidence>
<dbReference type="Gene3D" id="3.40.1280.10">
    <property type="match status" value="1"/>
</dbReference>
<reference evidence="19 20" key="1">
    <citation type="submission" date="2009-02" db="EMBL/GenBank/DDBJ databases">
        <title>Sequencing of the draft genome and assembly of Dethiobacter alkaliphilus AHT 1.</title>
        <authorList>
            <consortium name="US DOE Joint Genome Institute (JGI-PGF)"/>
            <person name="Lucas S."/>
            <person name="Copeland A."/>
            <person name="Lapidus A."/>
            <person name="Glavina del Rio T."/>
            <person name="Dalin E."/>
            <person name="Tice H."/>
            <person name="Bruce D."/>
            <person name="Goodwin L."/>
            <person name="Pitluck S."/>
            <person name="Larimer F."/>
            <person name="Land M.L."/>
            <person name="Hauser L."/>
            <person name="Muyzer G."/>
        </authorList>
    </citation>
    <scope>NUCLEOTIDE SEQUENCE [LARGE SCALE GENOMIC DNA]</scope>
    <source>
        <strain evidence="19 20">AHT 1</strain>
    </source>
</reference>
<dbReference type="FunFam" id="3.40.1280.10:FF:000001">
    <property type="entry name" value="tRNA (guanine-N(1)-)-methyltransferase"/>
    <property type="match status" value="1"/>
</dbReference>
<feature type="binding site" evidence="15 16">
    <location>
        <begin position="132"/>
        <end position="137"/>
    </location>
    <ligand>
        <name>S-adenosyl-L-methionine</name>
        <dbReference type="ChEBI" id="CHEBI:59789"/>
    </ligand>
</feature>
<dbReference type="PIRSF" id="PIRSF000386">
    <property type="entry name" value="tRNA_mtase"/>
    <property type="match status" value="1"/>
</dbReference>
<dbReference type="InterPro" id="IPR002649">
    <property type="entry name" value="tRNA_m1G_MeTrfase_TrmD"/>
</dbReference>
<sequence length="246" mass="27659">MRIDIITIFPGMFASLQESIIRRAVEAGHVQIEITDLRAYANNKHRSVDDYPYGGGPGMVMQPEPFFLAVEHLQKQDERQGPVILLTPGGETFTQKKARELASRERITLLCGHYEGIDERVRETLVDEEISLGDFVLTGGEIPAMAITDAVVRLLPGVLPEESVTDESFTDGLLEYPQYTRPAEFRGLKVPEVLLSGNHEKIRLWRRQQSLLRTLACRPDLLAQARLSPEEKRMLDKMSTGNDEGS</sequence>
<proteinExistence type="inferred from homology"/>
<dbReference type="Proteomes" id="UP000006443">
    <property type="component" value="Unassembled WGS sequence"/>
</dbReference>
<name>C0GHM0_DETAL</name>
<protein>
    <recommendedName>
        <fullName evidence="6 15">tRNA (guanine-N(1)-)-methyltransferase</fullName>
        <ecNumber evidence="5 15">2.1.1.228</ecNumber>
    </recommendedName>
    <alternativeName>
        <fullName evidence="12 15">M1G-methyltransferase</fullName>
    </alternativeName>
    <alternativeName>
        <fullName evidence="13 15">tRNA [GM37] methyltransferase</fullName>
    </alternativeName>
</protein>
<evidence type="ECO:0000256" key="16">
    <source>
        <dbReference type="PIRSR" id="PIRSR000386-1"/>
    </source>
</evidence>
<evidence type="ECO:0000256" key="5">
    <source>
        <dbReference type="ARBA" id="ARBA00012807"/>
    </source>
</evidence>
<evidence type="ECO:0000256" key="9">
    <source>
        <dbReference type="ARBA" id="ARBA00022679"/>
    </source>
</evidence>
<evidence type="ECO:0000256" key="6">
    <source>
        <dbReference type="ARBA" id="ARBA00014679"/>
    </source>
</evidence>
<dbReference type="EC" id="2.1.1.228" evidence="5 15"/>
<comment type="caution">
    <text evidence="19">The sequence shown here is derived from an EMBL/GenBank/DDBJ whole genome shotgun (WGS) entry which is preliminary data.</text>
</comment>
<dbReference type="PANTHER" id="PTHR46417">
    <property type="entry name" value="TRNA (GUANINE-N(1)-)-METHYLTRANSFERASE"/>
    <property type="match status" value="1"/>
</dbReference>
<comment type="subunit">
    <text evidence="4 15 17">Homodimer.</text>
</comment>
<dbReference type="Gene3D" id="1.10.1270.20">
    <property type="entry name" value="tRNA(m1g37)methyltransferase, domain 2"/>
    <property type="match status" value="1"/>
</dbReference>
<keyword evidence="9 15" id="KW-0808">Transferase</keyword>
<comment type="subcellular location">
    <subcellularLocation>
        <location evidence="2 15 17">Cytoplasm</location>
    </subcellularLocation>
</comment>
<comment type="catalytic activity">
    <reaction evidence="14 15 17">
        <text>guanosine(37) in tRNA + S-adenosyl-L-methionine = N(1)-methylguanosine(37) in tRNA + S-adenosyl-L-homocysteine + H(+)</text>
        <dbReference type="Rhea" id="RHEA:36899"/>
        <dbReference type="Rhea" id="RHEA-COMP:10145"/>
        <dbReference type="Rhea" id="RHEA-COMP:10147"/>
        <dbReference type="ChEBI" id="CHEBI:15378"/>
        <dbReference type="ChEBI" id="CHEBI:57856"/>
        <dbReference type="ChEBI" id="CHEBI:59789"/>
        <dbReference type="ChEBI" id="CHEBI:73542"/>
        <dbReference type="ChEBI" id="CHEBI:74269"/>
        <dbReference type="EC" id="2.1.1.228"/>
    </reaction>
</comment>
<gene>
    <name evidence="15" type="primary">trmD</name>
    <name evidence="19" type="ORF">DealDRAFT_1979</name>
</gene>
<dbReference type="InterPro" id="IPR029026">
    <property type="entry name" value="tRNA_m1G_MTases_N"/>
</dbReference>
<dbReference type="NCBIfam" id="TIGR00088">
    <property type="entry name" value="trmD"/>
    <property type="match status" value="1"/>
</dbReference>
<evidence type="ECO:0000313" key="19">
    <source>
        <dbReference type="EMBL" id="EEG77226.1"/>
    </source>
</evidence>
<evidence type="ECO:0000256" key="17">
    <source>
        <dbReference type="RuleBase" id="RU003464"/>
    </source>
</evidence>
<feature type="binding site" evidence="15 16">
    <location>
        <position position="112"/>
    </location>
    <ligand>
        <name>S-adenosyl-L-methionine</name>
        <dbReference type="ChEBI" id="CHEBI:59789"/>
    </ligand>
</feature>
<dbReference type="EMBL" id="ACJM01000009">
    <property type="protein sequence ID" value="EEG77226.1"/>
    <property type="molecule type" value="Genomic_DNA"/>
</dbReference>
<evidence type="ECO:0000313" key="20">
    <source>
        <dbReference type="Proteomes" id="UP000006443"/>
    </source>
</evidence>
<dbReference type="AlphaFoldDB" id="C0GHM0"/>
<evidence type="ECO:0000256" key="12">
    <source>
        <dbReference type="ARBA" id="ARBA00029736"/>
    </source>
</evidence>
<dbReference type="PANTHER" id="PTHR46417:SF1">
    <property type="entry name" value="TRNA (GUANINE-N(1)-)-METHYLTRANSFERASE"/>
    <property type="match status" value="1"/>
</dbReference>
<dbReference type="Pfam" id="PF01746">
    <property type="entry name" value="tRNA_m1G_MT"/>
    <property type="match status" value="1"/>
</dbReference>
<keyword evidence="10 15" id="KW-0949">S-adenosyl-L-methionine</keyword>
<dbReference type="RefSeq" id="WP_008517028.1">
    <property type="nucleotide sequence ID" value="NZ_ACJM01000009.1"/>
</dbReference>